<protein>
    <submittedName>
        <fullName evidence="1">Uncharacterized protein</fullName>
    </submittedName>
</protein>
<keyword evidence="2" id="KW-1185">Reference proteome</keyword>
<accession>A0A4Y7Q1D5</accession>
<dbReference type="OrthoDB" id="1600564at2759"/>
<dbReference type="AlphaFoldDB" id="A0A4Y7Q1D5"/>
<proteinExistence type="predicted"/>
<organism evidence="1 2">
    <name type="scientific">Rickenella mellea</name>
    <dbReference type="NCBI Taxonomy" id="50990"/>
    <lineage>
        <taxon>Eukaryota</taxon>
        <taxon>Fungi</taxon>
        <taxon>Dikarya</taxon>
        <taxon>Basidiomycota</taxon>
        <taxon>Agaricomycotina</taxon>
        <taxon>Agaricomycetes</taxon>
        <taxon>Hymenochaetales</taxon>
        <taxon>Rickenellaceae</taxon>
        <taxon>Rickenella</taxon>
    </lineage>
</organism>
<gene>
    <name evidence="1" type="ORF">BD410DRAFT_292019</name>
</gene>
<evidence type="ECO:0000313" key="1">
    <source>
        <dbReference type="EMBL" id="TDL21453.1"/>
    </source>
</evidence>
<dbReference type="Proteomes" id="UP000294933">
    <property type="component" value="Unassembled WGS sequence"/>
</dbReference>
<name>A0A4Y7Q1D5_9AGAM</name>
<reference evidence="1 2" key="1">
    <citation type="submission" date="2018-06" db="EMBL/GenBank/DDBJ databases">
        <title>A transcriptomic atlas of mushroom development highlights an independent origin of complex multicellularity.</title>
        <authorList>
            <consortium name="DOE Joint Genome Institute"/>
            <person name="Krizsan K."/>
            <person name="Almasi E."/>
            <person name="Merenyi Z."/>
            <person name="Sahu N."/>
            <person name="Viragh M."/>
            <person name="Koszo T."/>
            <person name="Mondo S."/>
            <person name="Kiss B."/>
            <person name="Balint B."/>
            <person name="Kues U."/>
            <person name="Barry K."/>
            <person name="Hegedus J.C."/>
            <person name="Henrissat B."/>
            <person name="Johnson J."/>
            <person name="Lipzen A."/>
            <person name="Ohm R."/>
            <person name="Nagy I."/>
            <person name="Pangilinan J."/>
            <person name="Yan J."/>
            <person name="Xiong Y."/>
            <person name="Grigoriev I.V."/>
            <person name="Hibbett D.S."/>
            <person name="Nagy L.G."/>
        </authorList>
    </citation>
    <scope>NUCLEOTIDE SEQUENCE [LARGE SCALE GENOMIC DNA]</scope>
    <source>
        <strain evidence="1 2">SZMC22713</strain>
    </source>
</reference>
<sequence length="122" mass="13834">MSSANPIGLHEQQDVHEAVGKVDDLFLPDVGKKPELVRWREDITLFSWDKRLRENTTSLLPPIRTSRSPAEIVSQPYSILTRSHPQALGLEAEDATRTIPYSTLILWMHESQMPGLLSSSYH</sequence>
<evidence type="ECO:0000313" key="2">
    <source>
        <dbReference type="Proteomes" id="UP000294933"/>
    </source>
</evidence>
<dbReference type="EMBL" id="ML170180">
    <property type="protein sequence ID" value="TDL21453.1"/>
    <property type="molecule type" value="Genomic_DNA"/>
</dbReference>
<dbReference type="VEuPathDB" id="FungiDB:BD410DRAFT_292019"/>